<protein>
    <submittedName>
        <fullName evidence="3">MerR family transcriptional regulator</fullName>
    </submittedName>
</protein>
<name>A0A4V0YZB9_KTERU</name>
<dbReference type="Proteomes" id="UP000290365">
    <property type="component" value="Chromosome"/>
</dbReference>
<accession>A0A4V0YZB9</accession>
<dbReference type="GO" id="GO:0003677">
    <property type="term" value="F:DNA binding"/>
    <property type="evidence" value="ECO:0007669"/>
    <property type="project" value="UniProtKB-KW"/>
</dbReference>
<dbReference type="AlphaFoldDB" id="A0A4V0YZB9"/>
<dbReference type="Pfam" id="PF13411">
    <property type="entry name" value="MerR_1"/>
    <property type="match status" value="1"/>
</dbReference>
<organism evidence="3 4">
    <name type="scientific">Ktedonosporobacter rubrisoli</name>
    <dbReference type="NCBI Taxonomy" id="2509675"/>
    <lineage>
        <taxon>Bacteria</taxon>
        <taxon>Bacillati</taxon>
        <taxon>Chloroflexota</taxon>
        <taxon>Ktedonobacteria</taxon>
        <taxon>Ktedonobacterales</taxon>
        <taxon>Ktedonosporobacteraceae</taxon>
        <taxon>Ktedonosporobacter</taxon>
    </lineage>
</organism>
<reference evidence="3 4" key="1">
    <citation type="submission" date="2019-01" db="EMBL/GenBank/DDBJ databases">
        <title>Ktedonosporobacter rubrisoli SCAWS-G2.</title>
        <authorList>
            <person name="Huang Y."/>
            <person name="Yan B."/>
        </authorList>
    </citation>
    <scope>NUCLEOTIDE SEQUENCE [LARGE SCALE GENOMIC DNA]</scope>
    <source>
        <strain evidence="3 4">SCAWS-G2</strain>
    </source>
</reference>
<dbReference type="PANTHER" id="PTHR30204:SF97">
    <property type="entry name" value="MERR FAMILY REGULATORY PROTEIN"/>
    <property type="match status" value="1"/>
</dbReference>
<dbReference type="KEGG" id="kbs:EPA93_25655"/>
<evidence type="ECO:0000256" key="1">
    <source>
        <dbReference type="ARBA" id="ARBA00023125"/>
    </source>
</evidence>
<keyword evidence="1" id="KW-0238">DNA-binding</keyword>
<evidence type="ECO:0000313" key="4">
    <source>
        <dbReference type="Proteomes" id="UP000290365"/>
    </source>
</evidence>
<keyword evidence="4" id="KW-1185">Reference proteome</keyword>
<proteinExistence type="predicted"/>
<dbReference type="EMBL" id="CP035758">
    <property type="protein sequence ID" value="QBD79181.1"/>
    <property type="molecule type" value="Genomic_DNA"/>
</dbReference>
<evidence type="ECO:0000259" key="2">
    <source>
        <dbReference type="PROSITE" id="PS50937"/>
    </source>
</evidence>
<sequence length="137" mass="15646">MEELTISEVARRAGIRPSAIRYYESVSLLPCARRVSGRRRYDSSILQRLAFIQVAQQAGFTVAEIRKIFDSTEETTPLAERWQLLAQRKLVAVDQLIQQAHTMKGLLEQGLRCRCKDLEECIDCVLMNCNGPNYAQK</sequence>
<dbReference type="PROSITE" id="PS50937">
    <property type="entry name" value="HTH_MERR_2"/>
    <property type="match status" value="1"/>
</dbReference>
<dbReference type="PRINTS" id="PR00040">
    <property type="entry name" value="HTHMERR"/>
</dbReference>
<dbReference type="InterPro" id="IPR009061">
    <property type="entry name" value="DNA-bd_dom_put_sf"/>
</dbReference>
<dbReference type="InterPro" id="IPR047057">
    <property type="entry name" value="MerR_fam"/>
</dbReference>
<dbReference type="GO" id="GO:0003700">
    <property type="term" value="F:DNA-binding transcription factor activity"/>
    <property type="evidence" value="ECO:0007669"/>
    <property type="project" value="InterPro"/>
</dbReference>
<dbReference type="Gene3D" id="1.10.1660.10">
    <property type="match status" value="1"/>
</dbReference>
<dbReference type="SUPFAM" id="SSF46955">
    <property type="entry name" value="Putative DNA-binding domain"/>
    <property type="match status" value="1"/>
</dbReference>
<dbReference type="PANTHER" id="PTHR30204">
    <property type="entry name" value="REDOX-CYCLING DRUG-SENSING TRANSCRIPTIONAL ACTIVATOR SOXR"/>
    <property type="match status" value="1"/>
</dbReference>
<dbReference type="OrthoDB" id="9791488at2"/>
<gene>
    <name evidence="3" type="ORF">EPA93_25655</name>
</gene>
<evidence type="ECO:0000313" key="3">
    <source>
        <dbReference type="EMBL" id="QBD79181.1"/>
    </source>
</evidence>
<feature type="domain" description="HTH merR-type" evidence="2">
    <location>
        <begin position="3"/>
        <end position="71"/>
    </location>
</feature>
<dbReference type="InterPro" id="IPR000551">
    <property type="entry name" value="MerR-type_HTH_dom"/>
</dbReference>
<dbReference type="RefSeq" id="WP_129890234.1">
    <property type="nucleotide sequence ID" value="NZ_CP035758.1"/>
</dbReference>
<dbReference type="SMART" id="SM00422">
    <property type="entry name" value="HTH_MERR"/>
    <property type="match status" value="1"/>
</dbReference>